<evidence type="ECO:0000256" key="6">
    <source>
        <dbReference type="ARBA" id="ARBA00023065"/>
    </source>
</evidence>
<comment type="subcellular location">
    <subcellularLocation>
        <location evidence="1 8">Membrane</location>
        <topology evidence="1 8">Multi-pass membrane protein</topology>
    </subcellularLocation>
</comment>
<keyword evidence="7 8" id="KW-0472">Membrane</keyword>
<keyword evidence="4 8" id="KW-0812">Transmembrane</keyword>
<keyword evidence="3 8" id="KW-0813">Transport</keyword>
<organism evidence="9 10">
    <name type="scientific">Coccomyxa viridis</name>
    <dbReference type="NCBI Taxonomy" id="1274662"/>
    <lineage>
        <taxon>Eukaryota</taxon>
        <taxon>Viridiplantae</taxon>
        <taxon>Chlorophyta</taxon>
        <taxon>core chlorophytes</taxon>
        <taxon>Trebouxiophyceae</taxon>
        <taxon>Trebouxiophyceae incertae sedis</taxon>
        <taxon>Coccomyxaceae</taxon>
        <taxon>Coccomyxa</taxon>
    </lineage>
</organism>
<evidence type="ECO:0000256" key="5">
    <source>
        <dbReference type="ARBA" id="ARBA00022989"/>
    </source>
</evidence>
<evidence type="ECO:0000256" key="1">
    <source>
        <dbReference type="ARBA" id="ARBA00004141"/>
    </source>
</evidence>
<comment type="caution">
    <text evidence="8">Lacks conserved residue(s) required for the propagation of feature annotation.</text>
</comment>
<proteinExistence type="inferred from homology"/>
<dbReference type="Proteomes" id="UP001497392">
    <property type="component" value="Unassembled WGS sequence"/>
</dbReference>
<feature type="transmembrane region" description="Helical" evidence="8">
    <location>
        <begin position="20"/>
        <end position="40"/>
    </location>
</feature>
<keyword evidence="6 8" id="KW-0406">Ion transport</keyword>
<evidence type="ECO:0000313" key="9">
    <source>
        <dbReference type="EMBL" id="CAL5223215.1"/>
    </source>
</evidence>
<keyword evidence="10" id="KW-1185">Reference proteome</keyword>
<sequence>MSDCTSQAADTGSLLGTRVGGLFGILVVSTIGVFIPLVAAQSQRVTGAFFVVRALAAGVVLATGFVHVLGDAFPILTDPCLNLSTTYPWAMTFATAAVLFTFVLEFCLGKYFRRRAAQLEAFADKPVDAERARQPIDEKAAAQDRRRRMYVTASLTFECGIIFHSIFIGITLGVTSDPDTAKALAVALCLHQACEGMALGATFVKAEYSLLKYAILGIVFVLVTPIGVAIGIGVGSAYQSESVLALGFEGAFDSLSAGILIYNAIADLILPTFSEEEMPQNAWLQAAAMVALFAGAAIMALIGKWA</sequence>
<feature type="transmembrane region" description="Helical" evidence="8">
    <location>
        <begin position="47"/>
        <end position="69"/>
    </location>
</feature>
<evidence type="ECO:0000256" key="7">
    <source>
        <dbReference type="ARBA" id="ARBA00023136"/>
    </source>
</evidence>
<evidence type="ECO:0000256" key="8">
    <source>
        <dbReference type="RuleBase" id="RU362088"/>
    </source>
</evidence>
<dbReference type="EMBL" id="CAXHTA020000008">
    <property type="protein sequence ID" value="CAL5223215.1"/>
    <property type="molecule type" value="Genomic_DNA"/>
</dbReference>
<comment type="caution">
    <text evidence="9">The sequence shown here is derived from an EMBL/GenBank/DDBJ whole genome shotgun (WGS) entry which is preliminary data.</text>
</comment>
<gene>
    <name evidence="9" type="primary">g5691</name>
    <name evidence="9" type="ORF">VP750_LOCUS4874</name>
</gene>
<feature type="transmembrane region" description="Helical" evidence="8">
    <location>
        <begin position="149"/>
        <end position="172"/>
    </location>
</feature>
<keyword evidence="5 8" id="KW-1133">Transmembrane helix</keyword>
<protein>
    <submittedName>
        <fullName evidence="9">G5691 protein</fullName>
    </submittedName>
</protein>
<feature type="transmembrane region" description="Helical" evidence="8">
    <location>
        <begin position="250"/>
        <end position="270"/>
    </location>
</feature>
<dbReference type="PANTHER" id="PTHR11040:SF44">
    <property type="entry name" value="PROTEIN ZNTC-RELATED"/>
    <property type="match status" value="1"/>
</dbReference>
<evidence type="ECO:0000256" key="4">
    <source>
        <dbReference type="ARBA" id="ARBA00022692"/>
    </source>
</evidence>
<evidence type="ECO:0000313" key="10">
    <source>
        <dbReference type="Proteomes" id="UP001497392"/>
    </source>
</evidence>
<dbReference type="PANTHER" id="PTHR11040">
    <property type="entry name" value="ZINC/IRON TRANSPORTER"/>
    <property type="match status" value="1"/>
</dbReference>
<feature type="transmembrane region" description="Helical" evidence="8">
    <location>
        <begin position="213"/>
        <end position="238"/>
    </location>
</feature>
<feature type="transmembrane region" description="Helical" evidence="8">
    <location>
        <begin position="282"/>
        <end position="302"/>
    </location>
</feature>
<accession>A0ABP1FXE7</accession>
<dbReference type="NCBIfam" id="TIGR00820">
    <property type="entry name" value="zip"/>
    <property type="match status" value="1"/>
</dbReference>
<name>A0ABP1FXE7_9CHLO</name>
<evidence type="ECO:0000256" key="2">
    <source>
        <dbReference type="ARBA" id="ARBA00006939"/>
    </source>
</evidence>
<comment type="similarity">
    <text evidence="2 8">Belongs to the ZIP transporter (TC 2.A.5) family.</text>
</comment>
<dbReference type="Pfam" id="PF02535">
    <property type="entry name" value="Zip"/>
    <property type="match status" value="1"/>
</dbReference>
<dbReference type="InterPro" id="IPR004698">
    <property type="entry name" value="Zn/Fe_permease_fun/pln"/>
</dbReference>
<reference evidence="9 10" key="1">
    <citation type="submission" date="2024-06" db="EMBL/GenBank/DDBJ databases">
        <authorList>
            <person name="Kraege A."/>
            <person name="Thomma B."/>
        </authorList>
    </citation>
    <scope>NUCLEOTIDE SEQUENCE [LARGE SCALE GENOMIC DNA]</scope>
</reference>
<evidence type="ECO:0000256" key="3">
    <source>
        <dbReference type="ARBA" id="ARBA00022448"/>
    </source>
</evidence>
<feature type="transmembrane region" description="Helical" evidence="8">
    <location>
        <begin position="89"/>
        <end position="108"/>
    </location>
</feature>
<dbReference type="InterPro" id="IPR003689">
    <property type="entry name" value="ZIP"/>
</dbReference>